<evidence type="ECO:0000259" key="5">
    <source>
        <dbReference type="PROSITE" id="PS50977"/>
    </source>
</evidence>
<dbReference type="PROSITE" id="PS50977">
    <property type="entry name" value="HTH_TETR_2"/>
    <property type="match status" value="1"/>
</dbReference>
<evidence type="ECO:0000256" key="4">
    <source>
        <dbReference type="PROSITE-ProRule" id="PRU00335"/>
    </source>
</evidence>
<keyword evidence="1" id="KW-0805">Transcription regulation</keyword>
<organism evidence="6 7">
    <name type="scientific">Nocardia otitidiscaviarum</name>
    <dbReference type="NCBI Taxonomy" id="1823"/>
    <lineage>
        <taxon>Bacteria</taxon>
        <taxon>Bacillati</taxon>
        <taxon>Actinomycetota</taxon>
        <taxon>Actinomycetes</taxon>
        <taxon>Mycobacteriales</taxon>
        <taxon>Nocardiaceae</taxon>
        <taxon>Nocardia</taxon>
    </lineage>
</organism>
<dbReference type="Gene3D" id="1.10.357.10">
    <property type="entry name" value="Tetracycline Repressor, domain 2"/>
    <property type="match status" value="1"/>
</dbReference>
<dbReference type="STRING" id="1406858.GCA_000710895_01043"/>
<dbReference type="InterPro" id="IPR001647">
    <property type="entry name" value="HTH_TetR"/>
</dbReference>
<dbReference type="Pfam" id="PF18556">
    <property type="entry name" value="TetR_C_35"/>
    <property type="match status" value="1"/>
</dbReference>
<accession>A0A379JLL8</accession>
<feature type="domain" description="HTH tetR-type" evidence="5">
    <location>
        <begin position="26"/>
        <end position="86"/>
    </location>
</feature>
<dbReference type="SUPFAM" id="SSF46689">
    <property type="entry name" value="Homeodomain-like"/>
    <property type="match status" value="1"/>
</dbReference>
<dbReference type="InterPro" id="IPR009057">
    <property type="entry name" value="Homeodomain-like_sf"/>
</dbReference>
<feature type="DNA-binding region" description="H-T-H motif" evidence="4">
    <location>
        <begin position="49"/>
        <end position="68"/>
    </location>
</feature>
<keyword evidence="7" id="KW-1185">Reference proteome</keyword>
<dbReference type="EMBL" id="UGRY01000006">
    <property type="protein sequence ID" value="SUD49101.1"/>
    <property type="molecule type" value="Genomic_DNA"/>
</dbReference>
<dbReference type="AlphaFoldDB" id="A0A379JLL8"/>
<gene>
    <name evidence="6" type="ORF">NCTC1934_06451</name>
</gene>
<dbReference type="PRINTS" id="PR00455">
    <property type="entry name" value="HTHTETR"/>
</dbReference>
<dbReference type="PANTHER" id="PTHR30055:SF234">
    <property type="entry name" value="HTH-TYPE TRANSCRIPTIONAL REGULATOR BETI"/>
    <property type="match status" value="1"/>
</dbReference>
<name>A0A379JLL8_9NOCA</name>
<dbReference type="PANTHER" id="PTHR30055">
    <property type="entry name" value="HTH-TYPE TRANSCRIPTIONAL REGULATOR RUTR"/>
    <property type="match status" value="1"/>
</dbReference>
<reference evidence="6 7" key="1">
    <citation type="submission" date="2018-06" db="EMBL/GenBank/DDBJ databases">
        <authorList>
            <consortium name="Pathogen Informatics"/>
            <person name="Doyle S."/>
        </authorList>
    </citation>
    <scope>NUCLEOTIDE SEQUENCE [LARGE SCALE GENOMIC DNA]</scope>
    <source>
        <strain evidence="6 7">NCTC1934</strain>
    </source>
</reference>
<dbReference type="Pfam" id="PF00440">
    <property type="entry name" value="TetR_N"/>
    <property type="match status" value="1"/>
</dbReference>
<dbReference type="InterPro" id="IPR050109">
    <property type="entry name" value="HTH-type_TetR-like_transc_reg"/>
</dbReference>
<dbReference type="InterPro" id="IPR040611">
    <property type="entry name" value="AlkX_C"/>
</dbReference>
<keyword evidence="2 4" id="KW-0238">DNA-binding</keyword>
<evidence type="ECO:0000256" key="2">
    <source>
        <dbReference type="ARBA" id="ARBA00023125"/>
    </source>
</evidence>
<protein>
    <submittedName>
        <fullName evidence="6">Bacterial regulatory proteins, tetR family</fullName>
    </submittedName>
</protein>
<dbReference type="GO" id="GO:0000976">
    <property type="term" value="F:transcription cis-regulatory region binding"/>
    <property type="evidence" value="ECO:0007669"/>
    <property type="project" value="TreeGrafter"/>
</dbReference>
<dbReference type="Proteomes" id="UP000255467">
    <property type="component" value="Unassembled WGS sequence"/>
</dbReference>
<evidence type="ECO:0000256" key="1">
    <source>
        <dbReference type="ARBA" id="ARBA00023015"/>
    </source>
</evidence>
<keyword evidence="3" id="KW-0804">Transcription</keyword>
<proteinExistence type="predicted"/>
<evidence type="ECO:0000256" key="3">
    <source>
        <dbReference type="ARBA" id="ARBA00023163"/>
    </source>
</evidence>
<evidence type="ECO:0000313" key="6">
    <source>
        <dbReference type="EMBL" id="SUD49101.1"/>
    </source>
</evidence>
<evidence type="ECO:0000313" key="7">
    <source>
        <dbReference type="Proteomes" id="UP000255467"/>
    </source>
</evidence>
<sequence length="211" mass="22951">MIERSTWSCTIRTVAEAANFQTEMRQLLRERVLDTARRLVVTEGWGAVNMSRVAKEVGVSRPVLYKEIGTKQDLADVVIRQEVDTFLVGIADCLAAHPDDPVAGATAAVDYTLRTGADNTLLKAVLSGRSGADTTLLPTLMTETEPVLGRAVAAVALTLRTRYGLPDLSDTELADRTETLVRLALSHLFQPTGPTERAVEQIRPVIAHLFA</sequence>
<dbReference type="GO" id="GO:0003700">
    <property type="term" value="F:DNA-binding transcription factor activity"/>
    <property type="evidence" value="ECO:0007669"/>
    <property type="project" value="TreeGrafter"/>
</dbReference>